<reference evidence="17" key="1">
    <citation type="journal article" date="2014" name="Int. J. Syst. Evol. Microbiol.">
        <title>Complete genome sequence of Corynebacterium casei LMG S-19264T (=DSM 44701T), isolated from a smear-ripened cheese.</title>
        <authorList>
            <consortium name="US DOE Joint Genome Institute (JGI-PGF)"/>
            <person name="Walter F."/>
            <person name="Albersmeier A."/>
            <person name="Kalinowski J."/>
            <person name="Ruckert C."/>
        </authorList>
    </citation>
    <scope>NUCLEOTIDE SEQUENCE</scope>
    <source>
        <strain evidence="17">KCTC 32182</strain>
    </source>
</reference>
<dbReference type="PANTHER" id="PTHR30069:SF29">
    <property type="entry name" value="HEMOGLOBIN AND HEMOGLOBIN-HAPTOGLOBIN-BINDING PROTEIN 1-RELATED"/>
    <property type="match status" value="1"/>
</dbReference>
<dbReference type="GO" id="GO:0015232">
    <property type="term" value="F:heme transmembrane transporter activity"/>
    <property type="evidence" value="ECO:0007669"/>
    <property type="project" value="InterPro"/>
</dbReference>
<evidence type="ECO:0000259" key="16">
    <source>
        <dbReference type="Pfam" id="PF07715"/>
    </source>
</evidence>
<dbReference type="RefSeq" id="WP_189532074.1">
    <property type="nucleotide sequence ID" value="NZ_BMYX01000004.1"/>
</dbReference>
<dbReference type="InterPro" id="IPR010949">
    <property type="entry name" value="TonB_Hb/transfer/lactofer_rcpt"/>
</dbReference>
<comment type="similarity">
    <text evidence="2 11 12">Belongs to the TonB-dependent receptor family.</text>
</comment>
<protein>
    <submittedName>
        <fullName evidence="17">TonB-dependent receptor</fullName>
    </submittedName>
</protein>
<dbReference type="PANTHER" id="PTHR30069">
    <property type="entry name" value="TONB-DEPENDENT OUTER MEMBRANE RECEPTOR"/>
    <property type="match status" value="1"/>
</dbReference>
<evidence type="ECO:0000256" key="3">
    <source>
        <dbReference type="ARBA" id="ARBA00022448"/>
    </source>
</evidence>
<evidence type="ECO:0000256" key="4">
    <source>
        <dbReference type="ARBA" id="ARBA00022452"/>
    </source>
</evidence>
<feature type="signal peptide" evidence="14">
    <location>
        <begin position="1"/>
        <end position="23"/>
    </location>
</feature>
<sequence length="734" mass="80280">MQCKTPMALALGMAWGMISPVMAAQQDKTPATGSVQLDEVTVISTRTERRTNDVPATVTVYGAGQIQADGVRNIKDLFRNELDVSVRFAPARFTAAGSSVGRAGNEGINIRGLEGNQVMMTLDGIRVPNSFSFGAFASGRGDFLDMNGIRSVEVLRGPASTQFGSDGLAGAVGFRTLDPADILASGRSVGGFVRGGYNSVDRSWSSTLATALRAGDWQAMLLGSYSKGHETRNKGDDDSGNANRTRPNPVDYTGKYALAKVLYSVDANQVIGLTLEGQRQNRNTNALSAVAVPPLAASSVIGLDGRDKTRRDRVSLTYRYDNPDGALLQKVNAHLYRQNAEVSQYSFEDRNTSPDRIRSGKYTQDVTGLTAEFESRIGTPVKQRLSYGLDWSKSKISGVRDGMVPPRGEAFPNKPFPDTDYTLAGAFLQNEIEWGKFSLIPGLRFDHYKLDPSRASYTGPTESLSDQALTPRFGVVWRLAEAFAPYGQWARGFRAPTPDQVNNGFANPVMNYMTIGNPNLKPEKADSVEIGVRGKIDALRYSFAAYDNRYEDFIDRRQVRGSMRPGDPAVFQYINLAKVRIHGVEARADWALDARWTLTGGVAWSYGKSEEGGKTAPLDSVQPLRVVLGARYDAESYGGRVNVQYNEGKSANRIEPPADPLSGLAYAPPSSTVVDVGVFWKPRKDLTLNANINNLFDTRYWLWSDVRGVTQSSSDKDAYTAPGRNVQISVRYDF</sequence>
<dbReference type="NCBIfam" id="TIGR01785">
    <property type="entry name" value="TonB-hemin"/>
    <property type="match status" value="1"/>
</dbReference>
<evidence type="ECO:0000313" key="17">
    <source>
        <dbReference type="EMBL" id="GGY09940.1"/>
    </source>
</evidence>
<dbReference type="Proteomes" id="UP000645257">
    <property type="component" value="Unassembled WGS sequence"/>
</dbReference>
<keyword evidence="18" id="KW-1185">Reference proteome</keyword>
<dbReference type="Pfam" id="PF00593">
    <property type="entry name" value="TonB_dep_Rec_b-barrel"/>
    <property type="match status" value="1"/>
</dbReference>
<dbReference type="InterPro" id="IPR000531">
    <property type="entry name" value="Beta-barrel_TonB"/>
</dbReference>
<keyword evidence="4 11" id="KW-1134">Transmembrane beta strand</keyword>
<dbReference type="GO" id="GO:0009279">
    <property type="term" value="C:cell outer membrane"/>
    <property type="evidence" value="ECO:0007669"/>
    <property type="project" value="UniProtKB-SubCell"/>
</dbReference>
<evidence type="ECO:0000256" key="2">
    <source>
        <dbReference type="ARBA" id="ARBA00009810"/>
    </source>
</evidence>
<dbReference type="InterPro" id="IPR011276">
    <property type="entry name" value="TonB_haem/Hb_rcpt"/>
</dbReference>
<feature type="region of interest" description="Disordered" evidence="13">
    <location>
        <begin position="228"/>
        <end position="250"/>
    </location>
</feature>
<evidence type="ECO:0000256" key="6">
    <source>
        <dbReference type="ARBA" id="ARBA00022729"/>
    </source>
</evidence>
<evidence type="ECO:0000313" key="18">
    <source>
        <dbReference type="Proteomes" id="UP000645257"/>
    </source>
</evidence>
<name>A0A918U854_9NEIS</name>
<dbReference type="NCBIfam" id="TIGR01786">
    <property type="entry name" value="TonB-hemlactrns"/>
    <property type="match status" value="1"/>
</dbReference>
<keyword evidence="9 17" id="KW-0675">Receptor</keyword>
<dbReference type="InterPro" id="IPR012910">
    <property type="entry name" value="Plug_dom"/>
</dbReference>
<evidence type="ECO:0000256" key="14">
    <source>
        <dbReference type="SAM" id="SignalP"/>
    </source>
</evidence>
<dbReference type="InterPro" id="IPR037066">
    <property type="entry name" value="Plug_dom_sf"/>
</dbReference>
<dbReference type="Pfam" id="PF07715">
    <property type="entry name" value="Plug"/>
    <property type="match status" value="1"/>
</dbReference>
<keyword evidence="3 11" id="KW-0813">Transport</keyword>
<evidence type="ECO:0000256" key="10">
    <source>
        <dbReference type="ARBA" id="ARBA00023237"/>
    </source>
</evidence>
<dbReference type="InterPro" id="IPR036942">
    <property type="entry name" value="Beta-barrel_TonB_sf"/>
</dbReference>
<comment type="caution">
    <text evidence="17">The sequence shown here is derived from an EMBL/GenBank/DDBJ whole genome shotgun (WGS) entry which is preliminary data.</text>
</comment>
<dbReference type="CDD" id="cd01347">
    <property type="entry name" value="ligand_gated_channel"/>
    <property type="match status" value="1"/>
</dbReference>
<keyword evidence="6 14" id="KW-0732">Signal</keyword>
<feature type="compositionally biased region" description="Basic and acidic residues" evidence="13">
    <location>
        <begin position="228"/>
        <end position="237"/>
    </location>
</feature>
<keyword evidence="5 11" id="KW-0812">Transmembrane</keyword>
<keyword evidence="10 11" id="KW-0998">Cell outer membrane</keyword>
<evidence type="ECO:0000259" key="15">
    <source>
        <dbReference type="Pfam" id="PF00593"/>
    </source>
</evidence>
<feature type="domain" description="TonB-dependent receptor plug" evidence="16">
    <location>
        <begin position="52"/>
        <end position="171"/>
    </location>
</feature>
<dbReference type="InterPro" id="IPR039426">
    <property type="entry name" value="TonB-dep_rcpt-like"/>
</dbReference>
<dbReference type="Gene3D" id="2.170.130.10">
    <property type="entry name" value="TonB-dependent receptor, plug domain"/>
    <property type="match status" value="1"/>
</dbReference>
<comment type="subcellular location">
    <subcellularLocation>
        <location evidence="1 11">Cell outer membrane</location>
        <topology evidence="1 11">Multi-pass membrane protein</topology>
    </subcellularLocation>
</comment>
<evidence type="ECO:0000256" key="5">
    <source>
        <dbReference type="ARBA" id="ARBA00022692"/>
    </source>
</evidence>
<dbReference type="GO" id="GO:0015344">
    <property type="term" value="F:siderophore uptake transmembrane transporter activity"/>
    <property type="evidence" value="ECO:0007669"/>
    <property type="project" value="TreeGrafter"/>
</dbReference>
<dbReference type="SUPFAM" id="SSF56935">
    <property type="entry name" value="Porins"/>
    <property type="match status" value="1"/>
</dbReference>
<evidence type="ECO:0000256" key="13">
    <source>
        <dbReference type="SAM" id="MobiDB-lite"/>
    </source>
</evidence>
<organism evidence="17 18">
    <name type="scientific">Paludibacterium paludis</name>
    <dbReference type="NCBI Taxonomy" id="1225769"/>
    <lineage>
        <taxon>Bacteria</taxon>
        <taxon>Pseudomonadati</taxon>
        <taxon>Pseudomonadota</taxon>
        <taxon>Betaproteobacteria</taxon>
        <taxon>Neisseriales</taxon>
        <taxon>Chromobacteriaceae</taxon>
        <taxon>Paludibacterium</taxon>
    </lineage>
</organism>
<dbReference type="AlphaFoldDB" id="A0A918U854"/>
<accession>A0A918U854</accession>
<feature type="chain" id="PRO_5037530457" evidence="14">
    <location>
        <begin position="24"/>
        <end position="734"/>
    </location>
</feature>
<keyword evidence="7 12" id="KW-0798">TonB box</keyword>
<keyword evidence="8 11" id="KW-0472">Membrane</keyword>
<dbReference type="GO" id="GO:0044718">
    <property type="term" value="P:siderophore transmembrane transport"/>
    <property type="evidence" value="ECO:0007669"/>
    <property type="project" value="TreeGrafter"/>
</dbReference>
<proteinExistence type="inferred from homology"/>
<dbReference type="EMBL" id="BMYX01000004">
    <property type="protein sequence ID" value="GGY09940.1"/>
    <property type="molecule type" value="Genomic_DNA"/>
</dbReference>
<evidence type="ECO:0000256" key="7">
    <source>
        <dbReference type="ARBA" id="ARBA00023077"/>
    </source>
</evidence>
<dbReference type="PROSITE" id="PS52016">
    <property type="entry name" value="TONB_DEPENDENT_REC_3"/>
    <property type="match status" value="1"/>
</dbReference>
<reference evidence="17" key="2">
    <citation type="submission" date="2020-09" db="EMBL/GenBank/DDBJ databases">
        <authorList>
            <person name="Sun Q."/>
            <person name="Kim S."/>
        </authorList>
    </citation>
    <scope>NUCLEOTIDE SEQUENCE</scope>
    <source>
        <strain evidence="17">KCTC 32182</strain>
    </source>
</reference>
<evidence type="ECO:0000256" key="9">
    <source>
        <dbReference type="ARBA" id="ARBA00023170"/>
    </source>
</evidence>
<gene>
    <name evidence="17" type="ORF">GCM10011289_11040</name>
</gene>
<evidence type="ECO:0000256" key="1">
    <source>
        <dbReference type="ARBA" id="ARBA00004571"/>
    </source>
</evidence>
<evidence type="ECO:0000256" key="12">
    <source>
        <dbReference type="RuleBase" id="RU003357"/>
    </source>
</evidence>
<evidence type="ECO:0000256" key="8">
    <source>
        <dbReference type="ARBA" id="ARBA00023136"/>
    </source>
</evidence>
<feature type="domain" description="TonB-dependent receptor-like beta-barrel" evidence="15">
    <location>
        <begin position="276"/>
        <end position="695"/>
    </location>
</feature>
<evidence type="ECO:0000256" key="11">
    <source>
        <dbReference type="PROSITE-ProRule" id="PRU01360"/>
    </source>
</evidence>
<dbReference type="Gene3D" id="2.40.170.20">
    <property type="entry name" value="TonB-dependent receptor, beta-barrel domain"/>
    <property type="match status" value="1"/>
</dbReference>